<keyword evidence="2" id="KW-1185">Reference proteome</keyword>
<organism evidence="1 2">
    <name type="scientific">Anaerorhabdus furcosa</name>
    <dbReference type="NCBI Taxonomy" id="118967"/>
    <lineage>
        <taxon>Bacteria</taxon>
        <taxon>Bacillati</taxon>
        <taxon>Bacillota</taxon>
        <taxon>Erysipelotrichia</taxon>
        <taxon>Erysipelotrichales</taxon>
        <taxon>Erysipelotrichaceae</taxon>
        <taxon>Anaerorhabdus</taxon>
    </lineage>
</organism>
<dbReference type="EMBL" id="FUWY01000002">
    <property type="protein sequence ID" value="SJZ51786.1"/>
    <property type="molecule type" value="Genomic_DNA"/>
</dbReference>
<evidence type="ECO:0000313" key="1">
    <source>
        <dbReference type="EMBL" id="SJZ51786.1"/>
    </source>
</evidence>
<gene>
    <name evidence="1" type="ORF">SAMN02745191_0814</name>
</gene>
<name>A0A1T4LAR6_9FIRM</name>
<sequence>MKTIILFILSFLLFIGLSGCKQKDEFNYNQLSVANPYESVESSDAFKDDLDIVISAPIGATNITYYIINKKVAQIDFLLNDVFYTYRASKSVSSMLHGNYETVKKYEQFFIENNIEVNINTTESDKKVVTWEYKNINYSLTAESPVNNEDLLSFVQNSLN</sequence>
<protein>
    <recommendedName>
        <fullName evidence="3">DUF4367 domain-containing protein</fullName>
    </recommendedName>
</protein>
<dbReference type="AlphaFoldDB" id="A0A1T4LAR6"/>
<proteinExistence type="predicted"/>
<evidence type="ECO:0008006" key="3">
    <source>
        <dbReference type="Google" id="ProtNLM"/>
    </source>
</evidence>
<dbReference type="Proteomes" id="UP000243297">
    <property type="component" value="Unassembled WGS sequence"/>
</dbReference>
<evidence type="ECO:0000313" key="2">
    <source>
        <dbReference type="Proteomes" id="UP000243297"/>
    </source>
</evidence>
<reference evidence="2" key="1">
    <citation type="submission" date="2017-02" db="EMBL/GenBank/DDBJ databases">
        <authorList>
            <person name="Varghese N."/>
            <person name="Submissions S."/>
        </authorList>
    </citation>
    <scope>NUCLEOTIDE SEQUENCE [LARGE SCALE GENOMIC DNA]</scope>
    <source>
        <strain evidence="2">ATCC 25662</strain>
    </source>
</reference>
<dbReference type="STRING" id="118967.SAMN02745191_0814"/>
<dbReference type="PROSITE" id="PS51257">
    <property type="entry name" value="PROKAR_LIPOPROTEIN"/>
    <property type="match status" value="1"/>
</dbReference>
<accession>A0A1T4LAR6</accession>
<dbReference type="RefSeq" id="WP_078711246.1">
    <property type="nucleotide sequence ID" value="NZ_FUWY01000002.1"/>
</dbReference>